<proteinExistence type="predicted"/>
<dbReference type="Pfam" id="PF20693">
    <property type="entry name" value="YobI-ATPase"/>
    <property type="match status" value="1"/>
</dbReference>
<comment type="caution">
    <text evidence="2">The sequence shown here is derived from an EMBL/GenBank/DDBJ whole genome shotgun (WGS) entry which is preliminary data.</text>
</comment>
<sequence>MVLEQEKRLAVGEGLDRQFLREVSRYLNDLRLIQNIFNEYAIYVANLETDGENILDGNKLLAVLIYKNVYPRDFEQLHRGEGALAKILDHQAELINKSEDECRAEIVQLEKLIEVGEDQTPLDLDELRKIYAMALIEKLPSGAFSIGHNSNNMIEFQQLATHSDLFEGYLESSNIYCRYNNNYNTHVNIKNWHTSVNSQKTYYQRKEEIKNKAEERKVEILGKIRDLRLKLPVFRTTKLSELLRLNSSDAQVLFEGFGENGELARFLILESFLDDTYYQYTSLFHSGRMSPNDNKYLIQIRAFITPEPDFPIDNPHEVIAAMREEDFGQSYVLNMVIVDALLSDKNRYKEQVQKLYSYIKIEFESCEHFLDGYYTSGHNVVDFLLGLNDVWDRLVPSILTSNYNIRHITQLVKWLPLNSLKSLAENFDDMSNFVSEHLLDILCEVPELDPNRLVCLNFEVKDLLSIKEHSQVVCTMFEEGLFELSIGNLEFIYKELLAKDDVNMLNTKNYTTILSTKNSILIGRVERDFEYYLRNILLVLDNNSEEDLSAILVAICHDEIELSVLSEFLKQQVVQLPTLEKVPDRLYTMIFDTAKIKPTWANCLTFMDSDSFRNETLVKYLDKQSVCDSILEEEIPSNSDSFNLHTLLINANSMSDYSYKGYVCALPNVFKSFPSGLDLTKIKILIEKRKINFTKNNFNFLENTQTLQVLFVSLNIDMFLDNSECFDLSDDFLEHLLQTEISEINKFNVIKFMNLAILVDHHERAALIGSIVVNDDTNYCNVDGYIAKSIIMYSSPTTLQILLFNKYCTLMTNSDVREVLSNLPKPYCEITTGYHTPRLKNSLENKNLVMQLDHQNIISSWTIGGIFTDEIKVNLYRKKEETV</sequence>
<reference evidence="2 3" key="1">
    <citation type="submission" date="2018-03" db="EMBL/GenBank/DDBJ databases">
        <title>Whole genome sequencing of Histamine producing bacteria.</title>
        <authorList>
            <person name="Butler K."/>
        </authorList>
    </citation>
    <scope>NUCLEOTIDE SEQUENCE [LARGE SCALE GENOMIC DNA]</scope>
    <source>
        <strain evidence="2 3">DSM 23343</strain>
    </source>
</reference>
<evidence type="ECO:0000313" key="3">
    <source>
        <dbReference type="Proteomes" id="UP000241858"/>
    </source>
</evidence>
<dbReference type="EMBL" id="PYLY01000075">
    <property type="protein sequence ID" value="PST96439.1"/>
    <property type="molecule type" value="Genomic_DNA"/>
</dbReference>
<gene>
    <name evidence="2" type="ORF">C0W81_20035</name>
</gene>
<protein>
    <submittedName>
        <fullName evidence="2">DNA-binding protein</fullName>
    </submittedName>
</protein>
<accession>A0A2T3HSI2</accession>
<dbReference type="AlphaFoldDB" id="A0A2T3HSI2"/>
<keyword evidence="2" id="KW-0238">DNA-binding</keyword>
<name>A0A2T3HSI2_9GAMM</name>
<evidence type="ECO:0000259" key="1">
    <source>
        <dbReference type="Pfam" id="PF20693"/>
    </source>
</evidence>
<dbReference type="Proteomes" id="UP000241858">
    <property type="component" value="Unassembled WGS sequence"/>
</dbReference>
<feature type="domain" description="YobI-like P-loop NTPase" evidence="1">
    <location>
        <begin position="7"/>
        <end position="84"/>
    </location>
</feature>
<evidence type="ECO:0000313" key="2">
    <source>
        <dbReference type="EMBL" id="PST96439.1"/>
    </source>
</evidence>
<dbReference type="GO" id="GO:0003677">
    <property type="term" value="F:DNA binding"/>
    <property type="evidence" value="ECO:0007669"/>
    <property type="project" value="UniProtKB-KW"/>
</dbReference>
<dbReference type="InterPro" id="IPR048428">
    <property type="entry name" value="YobI-NTPase"/>
</dbReference>
<organism evidence="2 3">
    <name type="scientific">Photobacterium aquimaris</name>
    <dbReference type="NCBI Taxonomy" id="512643"/>
    <lineage>
        <taxon>Bacteria</taxon>
        <taxon>Pseudomonadati</taxon>
        <taxon>Pseudomonadota</taxon>
        <taxon>Gammaproteobacteria</taxon>
        <taxon>Vibrionales</taxon>
        <taxon>Vibrionaceae</taxon>
        <taxon>Photobacterium</taxon>
    </lineage>
</organism>